<evidence type="ECO:0000313" key="2">
    <source>
        <dbReference type="EMBL" id="KAF2681052.1"/>
    </source>
</evidence>
<evidence type="ECO:0000313" key="3">
    <source>
        <dbReference type="Proteomes" id="UP000799291"/>
    </source>
</evidence>
<gene>
    <name evidence="2" type="ORF">K458DRAFT_489562</name>
</gene>
<dbReference type="EMBL" id="MU005593">
    <property type="protein sequence ID" value="KAF2681052.1"/>
    <property type="molecule type" value="Genomic_DNA"/>
</dbReference>
<organism evidence="2 3">
    <name type="scientific">Lentithecium fluviatile CBS 122367</name>
    <dbReference type="NCBI Taxonomy" id="1168545"/>
    <lineage>
        <taxon>Eukaryota</taxon>
        <taxon>Fungi</taxon>
        <taxon>Dikarya</taxon>
        <taxon>Ascomycota</taxon>
        <taxon>Pezizomycotina</taxon>
        <taxon>Dothideomycetes</taxon>
        <taxon>Pleosporomycetidae</taxon>
        <taxon>Pleosporales</taxon>
        <taxon>Massarineae</taxon>
        <taxon>Lentitheciaceae</taxon>
        <taxon>Lentithecium</taxon>
    </lineage>
</organism>
<feature type="region of interest" description="Disordered" evidence="1">
    <location>
        <begin position="30"/>
        <end position="86"/>
    </location>
</feature>
<dbReference type="Proteomes" id="UP000799291">
    <property type="component" value="Unassembled WGS sequence"/>
</dbReference>
<keyword evidence="3" id="KW-1185">Reference proteome</keyword>
<protein>
    <submittedName>
        <fullName evidence="2">Uncharacterized protein</fullName>
    </submittedName>
</protein>
<name>A0A6G1IS44_9PLEO</name>
<dbReference type="AlphaFoldDB" id="A0A6G1IS44"/>
<sequence>MAFAMSHTNPTPTPPTAAALHLVLQHLRHQRRDDEATIPRASYTQAQRDDGESLIPSPARYATVPGCPGSKSQKSPSSTSDPHSQEATRIHFVHLAPPGSFAHISNTPPYLISAHSAEWHSSGHHTLKQGARHCSHSASGGLAIVRCYEMYKHGVRFRGIIDTFLLKSLSLVATINLPQFGLWGVFLCIILKKERQELFTITMHRAGVDPGGEIAVFMLSSGGEVSSTTRLAVPVDAVQRIFRAEYSILGFTKVPPQCHS</sequence>
<feature type="compositionally biased region" description="Low complexity" evidence="1">
    <location>
        <begin position="70"/>
        <end position="82"/>
    </location>
</feature>
<reference evidence="2" key="1">
    <citation type="journal article" date="2020" name="Stud. Mycol.">
        <title>101 Dothideomycetes genomes: a test case for predicting lifestyles and emergence of pathogens.</title>
        <authorList>
            <person name="Haridas S."/>
            <person name="Albert R."/>
            <person name="Binder M."/>
            <person name="Bloem J."/>
            <person name="Labutti K."/>
            <person name="Salamov A."/>
            <person name="Andreopoulos B."/>
            <person name="Baker S."/>
            <person name="Barry K."/>
            <person name="Bills G."/>
            <person name="Bluhm B."/>
            <person name="Cannon C."/>
            <person name="Castanera R."/>
            <person name="Culley D."/>
            <person name="Daum C."/>
            <person name="Ezra D."/>
            <person name="Gonzalez J."/>
            <person name="Henrissat B."/>
            <person name="Kuo A."/>
            <person name="Liang C."/>
            <person name="Lipzen A."/>
            <person name="Lutzoni F."/>
            <person name="Magnuson J."/>
            <person name="Mondo S."/>
            <person name="Nolan M."/>
            <person name="Ohm R."/>
            <person name="Pangilinan J."/>
            <person name="Park H.-J."/>
            <person name="Ramirez L."/>
            <person name="Alfaro M."/>
            <person name="Sun H."/>
            <person name="Tritt A."/>
            <person name="Yoshinaga Y."/>
            <person name="Zwiers L.-H."/>
            <person name="Turgeon B."/>
            <person name="Goodwin S."/>
            <person name="Spatafora J."/>
            <person name="Crous P."/>
            <person name="Grigoriev I."/>
        </authorList>
    </citation>
    <scope>NUCLEOTIDE SEQUENCE</scope>
    <source>
        <strain evidence="2">CBS 122367</strain>
    </source>
</reference>
<accession>A0A6G1IS44</accession>
<evidence type="ECO:0000256" key="1">
    <source>
        <dbReference type="SAM" id="MobiDB-lite"/>
    </source>
</evidence>
<proteinExistence type="predicted"/>